<protein>
    <submittedName>
        <fullName evidence="1">Uncharacterized protein</fullName>
    </submittedName>
</protein>
<evidence type="ECO:0000313" key="2">
    <source>
        <dbReference type="Proteomes" id="UP000317650"/>
    </source>
</evidence>
<organism evidence="1 2">
    <name type="scientific">Musa balbisiana</name>
    <name type="common">Banana</name>
    <dbReference type="NCBI Taxonomy" id="52838"/>
    <lineage>
        <taxon>Eukaryota</taxon>
        <taxon>Viridiplantae</taxon>
        <taxon>Streptophyta</taxon>
        <taxon>Embryophyta</taxon>
        <taxon>Tracheophyta</taxon>
        <taxon>Spermatophyta</taxon>
        <taxon>Magnoliopsida</taxon>
        <taxon>Liliopsida</taxon>
        <taxon>Zingiberales</taxon>
        <taxon>Musaceae</taxon>
        <taxon>Musa</taxon>
    </lineage>
</organism>
<dbReference type="EMBL" id="PYDT01000010">
    <property type="protein sequence ID" value="THU47307.1"/>
    <property type="molecule type" value="Genomic_DNA"/>
</dbReference>
<comment type="caution">
    <text evidence="1">The sequence shown here is derived from an EMBL/GenBank/DDBJ whole genome shotgun (WGS) entry which is preliminary data.</text>
</comment>
<name>A0A4S8IGA2_MUSBA</name>
<keyword evidence="2" id="KW-1185">Reference proteome</keyword>
<sequence length="152" mass="17191">MERYIGVFALSVALSGFPSSTTSPVSPCSPSPSKSPWLLLCDSYGSNWLDRSFLHYLPGKPCSPSPIDSLGFKLASNRRVISWDLCVACGDHVQLRRHYYLSRGEGEFFYLDKSIECAYNMRMAKVSHMYMTLWLYVQRGSRPAAYTRCTHG</sequence>
<dbReference type="Proteomes" id="UP000317650">
    <property type="component" value="Chromosome 9"/>
</dbReference>
<accession>A0A4S8IGA2</accession>
<dbReference type="AlphaFoldDB" id="A0A4S8IGA2"/>
<gene>
    <name evidence="1" type="ORF">C4D60_Mb09t14120</name>
</gene>
<proteinExistence type="predicted"/>
<evidence type="ECO:0000313" key="1">
    <source>
        <dbReference type="EMBL" id="THU47307.1"/>
    </source>
</evidence>
<reference evidence="1 2" key="1">
    <citation type="journal article" date="2019" name="Nat. Plants">
        <title>Genome sequencing of Musa balbisiana reveals subgenome evolution and function divergence in polyploid bananas.</title>
        <authorList>
            <person name="Yao X."/>
        </authorList>
    </citation>
    <scope>NUCLEOTIDE SEQUENCE [LARGE SCALE GENOMIC DNA]</scope>
    <source>
        <strain evidence="2">cv. DH-PKW</strain>
        <tissue evidence="1">Leaves</tissue>
    </source>
</reference>